<gene>
    <name evidence="2" type="ORF">QYE77_06245</name>
</gene>
<name>A0ABU3NLZ1_9CHLR</name>
<proteinExistence type="predicted"/>
<dbReference type="Gene3D" id="2.60.40.10">
    <property type="entry name" value="Immunoglobulins"/>
    <property type="match status" value="1"/>
</dbReference>
<dbReference type="RefSeq" id="WP_315624916.1">
    <property type="nucleotide sequence ID" value="NZ_JAUHMF010000001.1"/>
</dbReference>
<feature type="domain" description="YtkA-like" evidence="1">
    <location>
        <begin position="15"/>
        <end position="85"/>
    </location>
</feature>
<keyword evidence="3" id="KW-1185">Reference proteome</keyword>
<dbReference type="Proteomes" id="UP001254165">
    <property type="component" value="Unassembled WGS sequence"/>
</dbReference>
<dbReference type="Pfam" id="PF13115">
    <property type="entry name" value="YtkA"/>
    <property type="match status" value="1"/>
</dbReference>
<reference evidence="2 3" key="1">
    <citation type="submission" date="2023-07" db="EMBL/GenBank/DDBJ databases">
        <title>Novel species of Thermanaerothrix with wide hydrolytic capabilities.</title>
        <authorList>
            <person name="Zayulina K.S."/>
            <person name="Podosokorskaya O.A."/>
            <person name="Elcheninov A.G."/>
        </authorList>
    </citation>
    <scope>NUCLEOTIDE SEQUENCE [LARGE SCALE GENOMIC DNA]</scope>
    <source>
        <strain evidence="2 3">4228-RoL</strain>
    </source>
</reference>
<dbReference type="InterPro" id="IPR032693">
    <property type="entry name" value="YtkA-like_dom"/>
</dbReference>
<dbReference type="EMBL" id="JAUHMF010000001">
    <property type="protein sequence ID" value="MDT8897863.1"/>
    <property type="molecule type" value="Genomic_DNA"/>
</dbReference>
<comment type="caution">
    <text evidence="2">The sequence shown here is derived from an EMBL/GenBank/DDBJ whole genome shotgun (WGS) entry which is preliminary data.</text>
</comment>
<evidence type="ECO:0000259" key="1">
    <source>
        <dbReference type="Pfam" id="PF13115"/>
    </source>
</evidence>
<evidence type="ECO:0000313" key="3">
    <source>
        <dbReference type="Proteomes" id="UP001254165"/>
    </source>
</evidence>
<protein>
    <submittedName>
        <fullName evidence="2">FixH family protein</fullName>
    </submittedName>
</protein>
<sequence length="104" mass="11021">MPTPTPALILSLSTSPSPPKMGEVEIILALQDAQGQALEGAEITVTAEHTGMSGMEMQGNAVEQGQGRYAIRANFSMSGNWSVKVQVRKGELSYQQDFALSVGP</sequence>
<evidence type="ECO:0000313" key="2">
    <source>
        <dbReference type="EMBL" id="MDT8897863.1"/>
    </source>
</evidence>
<accession>A0ABU3NLZ1</accession>
<dbReference type="InterPro" id="IPR013783">
    <property type="entry name" value="Ig-like_fold"/>
</dbReference>
<organism evidence="2 3">
    <name type="scientific">Thermanaerothrix solaris</name>
    <dbReference type="NCBI Taxonomy" id="3058434"/>
    <lineage>
        <taxon>Bacteria</taxon>
        <taxon>Bacillati</taxon>
        <taxon>Chloroflexota</taxon>
        <taxon>Anaerolineae</taxon>
        <taxon>Anaerolineales</taxon>
        <taxon>Anaerolineaceae</taxon>
        <taxon>Thermanaerothrix</taxon>
    </lineage>
</organism>